<dbReference type="eggNOG" id="COG1403">
    <property type="taxonomic scope" value="Bacteria"/>
</dbReference>
<dbReference type="EMBL" id="BAFE01000094">
    <property type="protein sequence ID" value="GAB49766.1"/>
    <property type="molecule type" value="Genomic_DNA"/>
</dbReference>
<sequence length="119" mass="12979">MLDLGRRSRLVTSAERTVLALRDGGCTYPGCGAPPGWCDGHHIRHWSEGGMTDPPNLALLCRHHHTVVHRHGHTVTVDPDGVLWRRADGSPIGNTPRFGWVGAVENDTCPRVPRPAQPA</sequence>
<name>H5UVK8_9MICO</name>
<dbReference type="STRING" id="1089455.MOPEL_135_00040"/>
<evidence type="ECO:0000313" key="3">
    <source>
        <dbReference type="Proteomes" id="UP000004367"/>
    </source>
</evidence>
<dbReference type="Proteomes" id="UP000004367">
    <property type="component" value="Unassembled WGS sequence"/>
</dbReference>
<organism evidence="2 3">
    <name type="scientific">Mobilicoccus pelagius NBRC 104925</name>
    <dbReference type="NCBI Taxonomy" id="1089455"/>
    <lineage>
        <taxon>Bacteria</taxon>
        <taxon>Bacillati</taxon>
        <taxon>Actinomycetota</taxon>
        <taxon>Actinomycetes</taxon>
        <taxon>Micrococcales</taxon>
        <taxon>Dermatophilaceae</taxon>
        <taxon>Mobilicoccus</taxon>
    </lineage>
</organism>
<keyword evidence="3" id="KW-1185">Reference proteome</keyword>
<dbReference type="RefSeq" id="WP_009483609.1">
    <property type="nucleotide sequence ID" value="NZ_BAFE01000094.1"/>
</dbReference>
<keyword evidence="2" id="KW-0255">Endonuclease</keyword>
<keyword evidence="2" id="KW-0378">Hydrolase</keyword>
<keyword evidence="2" id="KW-0540">Nuclease</keyword>
<comment type="caution">
    <text evidence="2">The sequence shown here is derived from an EMBL/GenBank/DDBJ whole genome shotgun (WGS) entry which is preliminary data.</text>
</comment>
<reference evidence="2 3" key="1">
    <citation type="submission" date="2012-02" db="EMBL/GenBank/DDBJ databases">
        <title>Whole genome shotgun sequence of Mobilicoccus pelagius NBRC 104925.</title>
        <authorList>
            <person name="Yoshida Y."/>
            <person name="Hosoyama A."/>
            <person name="Tsuchikane K."/>
            <person name="Katsumata H."/>
            <person name="Yamazaki S."/>
            <person name="Fujita N."/>
        </authorList>
    </citation>
    <scope>NUCLEOTIDE SEQUENCE [LARGE SCALE GENOMIC DNA]</scope>
    <source>
        <strain evidence="2 3">NBRC 104925</strain>
    </source>
</reference>
<dbReference type="GO" id="GO:0003676">
    <property type="term" value="F:nucleic acid binding"/>
    <property type="evidence" value="ECO:0007669"/>
    <property type="project" value="InterPro"/>
</dbReference>
<protein>
    <submittedName>
        <fullName evidence="2">Putative endonuclease</fullName>
    </submittedName>
</protein>
<feature type="domain" description="HNH nuclease" evidence="1">
    <location>
        <begin position="14"/>
        <end position="66"/>
    </location>
</feature>
<dbReference type="CDD" id="cd00085">
    <property type="entry name" value="HNHc"/>
    <property type="match status" value="1"/>
</dbReference>
<dbReference type="InterPro" id="IPR002711">
    <property type="entry name" value="HNH"/>
</dbReference>
<evidence type="ECO:0000259" key="1">
    <source>
        <dbReference type="SMART" id="SM00507"/>
    </source>
</evidence>
<gene>
    <name evidence="2" type="ORF">MOPEL_135_00040</name>
</gene>
<accession>H5UVK8</accession>
<dbReference type="AlphaFoldDB" id="H5UVK8"/>
<proteinExistence type="predicted"/>
<evidence type="ECO:0000313" key="2">
    <source>
        <dbReference type="EMBL" id="GAB49766.1"/>
    </source>
</evidence>
<dbReference type="GO" id="GO:0008270">
    <property type="term" value="F:zinc ion binding"/>
    <property type="evidence" value="ECO:0007669"/>
    <property type="project" value="InterPro"/>
</dbReference>
<dbReference type="Gene3D" id="1.10.30.50">
    <property type="match status" value="1"/>
</dbReference>
<dbReference type="GO" id="GO:0004519">
    <property type="term" value="F:endonuclease activity"/>
    <property type="evidence" value="ECO:0007669"/>
    <property type="project" value="UniProtKB-KW"/>
</dbReference>
<dbReference type="Pfam" id="PF01844">
    <property type="entry name" value="HNH"/>
    <property type="match status" value="1"/>
</dbReference>
<dbReference type="SMART" id="SM00507">
    <property type="entry name" value="HNHc"/>
    <property type="match status" value="1"/>
</dbReference>
<dbReference type="InterPro" id="IPR003615">
    <property type="entry name" value="HNH_nuc"/>
</dbReference>